<reference evidence="2" key="1">
    <citation type="submission" date="2013-04" db="EMBL/GenBank/DDBJ databases">
        <title>The genome sequencing project of 58 acetic acid bacteria.</title>
        <authorList>
            <person name="Okamoto-Kainuma A."/>
            <person name="Ishikawa M."/>
            <person name="Umino S."/>
            <person name="Koizumi Y."/>
            <person name="Shiwa Y."/>
            <person name="Yoshikawa H."/>
            <person name="Matsutani M."/>
            <person name="Matsushita K."/>
        </authorList>
    </citation>
    <scope>NUCLEOTIDE SEQUENCE</scope>
    <source>
        <strain evidence="2">NBRC 106556</strain>
    </source>
</reference>
<name>A0ABQ0QI20_9PROT</name>
<sequence length="460" mass="50007">MRETVADVMIIGGGASGAIVAWHLARLRMAHTGERIVVVEPRAALGAGQAYGTVDRAHRINVPATRMTIHAAEPDDFSIWLKGRVSNDPSAERPNGDVYPARAQFAAYLSDRLSVYQESGVIIHCRASVEVLRRDDALWVAELAGGCGEVRAARVVLATSHPPPQLLPQLAEMNDQTRLIGNPWAVNALAAIGQDDAVAIIGTGLTMADCVASLSAQGHKGKIIAFSRRGMRSGGHAEGVERGVWQEDFTQDLPQTALALLQRVRHSVREGVMQDIPWQAVFDALKKQGRSLWTALPLDEKKRFVRHLRVFWDVHRFRIAPQLEAVLEAGLQCGQLRIEAARLIAVDAASDGMMLQVVRRQKEAETWSVQWLINAVGPNHAGILRAKGYLARLAEDGWVRADAVGLGLETHQDHRAVGARGASDTLFIAGPLSRATFGELMGFPEITTYAESVARVVLAS</sequence>
<comment type="caution">
    <text evidence="2">The sequence shown here is derived from an EMBL/GenBank/DDBJ whole genome shotgun (WGS) entry which is preliminary data.</text>
</comment>
<dbReference type="InterPro" id="IPR036188">
    <property type="entry name" value="FAD/NAD-bd_sf"/>
</dbReference>
<evidence type="ECO:0000313" key="3">
    <source>
        <dbReference type="Proteomes" id="UP001062443"/>
    </source>
</evidence>
<dbReference type="Proteomes" id="UP001062443">
    <property type="component" value="Unassembled WGS sequence"/>
</dbReference>
<dbReference type="Gene3D" id="3.50.50.60">
    <property type="entry name" value="FAD/NAD(P)-binding domain"/>
    <property type="match status" value="2"/>
</dbReference>
<gene>
    <name evidence="2" type="ORF">AA106556_0819</name>
</gene>
<dbReference type="PANTHER" id="PTHR40254:SF1">
    <property type="entry name" value="BLR0577 PROTEIN"/>
    <property type="match status" value="1"/>
</dbReference>
<keyword evidence="3" id="KW-1185">Reference proteome</keyword>
<evidence type="ECO:0000259" key="1">
    <source>
        <dbReference type="Pfam" id="PF13454"/>
    </source>
</evidence>
<dbReference type="EMBL" id="BAQB01000008">
    <property type="protein sequence ID" value="GBR45584.1"/>
    <property type="molecule type" value="Genomic_DNA"/>
</dbReference>
<feature type="domain" description="FAD-dependent urate hydroxylase HpyO/Asp monooxygenase CreE-like FAD/NAD(P)-binding" evidence="1">
    <location>
        <begin position="10"/>
        <end position="161"/>
    </location>
</feature>
<organism evidence="2 3">
    <name type="scientific">Neokomagataea tanensis NBRC 106556</name>
    <dbReference type="NCBI Taxonomy" id="1223519"/>
    <lineage>
        <taxon>Bacteria</taxon>
        <taxon>Pseudomonadati</taxon>
        <taxon>Pseudomonadota</taxon>
        <taxon>Alphaproteobacteria</taxon>
        <taxon>Acetobacterales</taxon>
        <taxon>Acetobacteraceae</taxon>
        <taxon>Neokomagataea</taxon>
    </lineage>
</organism>
<accession>A0ABQ0QI20</accession>
<dbReference type="RefSeq" id="WP_068168310.1">
    <property type="nucleotide sequence ID" value="NZ_BAQB01000008.1"/>
</dbReference>
<evidence type="ECO:0000313" key="2">
    <source>
        <dbReference type="EMBL" id="GBR45584.1"/>
    </source>
</evidence>
<dbReference type="PANTHER" id="PTHR40254">
    <property type="entry name" value="BLR0577 PROTEIN"/>
    <property type="match status" value="1"/>
</dbReference>
<dbReference type="InterPro" id="IPR038732">
    <property type="entry name" value="HpyO/CreE_NAD-binding"/>
</dbReference>
<proteinExistence type="predicted"/>
<protein>
    <recommendedName>
        <fullName evidence="1">FAD-dependent urate hydroxylase HpyO/Asp monooxygenase CreE-like FAD/NAD(P)-binding domain-containing protein</fullName>
    </recommendedName>
</protein>
<dbReference type="SUPFAM" id="SSF51905">
    <property type="entry name" value="FAD/NAD(P)-binding domain"/>
    <property type="match status" value="1"/>
</dbReference>
<dbReference type="InterPro" id="IPR052189">
    <property type="entry name" value="L-asp_N-monooxygenase_NS-form"/>
</dbReference>
<dbReference type="Pfam" id="PF13454">
    <property type="entry name" value="NAD_binding_9"/>
    <property type="match status" value="1"/>
</dbReference>